<proteinExistence type="inferred from homology"/>
<organism evidence="5 6">
    <name type="scientific">Vibrio atlanticus (strain LGP32)</name>
    <name type="common">Vibrio splendidus (strain Mel32)</name>
    <dbReference type="NCBI Taxonomy" id="575788"/>
    <lineage>
        <taxon>Bacteria</taxon>
        <taxon>Pseudomonadati</taxon>
        <taxon>Pseudomonadota</taxon>
        <taxon>Gammaproteobacteria</taxon>
        <taxon>Vibrionales</taxon>
        <taxon>Vibrionaceae</taxon>
        <taxon>Vibrio</taxon>
    </lineage>
</organism>
<protein>
    <recommendedName>
        <fullName evidence="2">Bleomycin resistance protein</fullName>
    </recommendedName>
</protein>
<dbReference type="Gene3D" id="3.10.180.10">
    <property type="entry name" value="2,3-Dihydroxybiphenyl 1,2-Dioxygenase, domain 1"/>
    <property type="match status" value="1"/>
</dbReference>
<dbReference type="GO" id="GO:0046677">
    <property type="term" value="P:response to antibiotic"/>
    <property type="evidence" value="ECO:0007669"/>
    <property type="project" value="UniProtKB-KW"/>
</dbReference>
<name>B7VP25_VIBA3</name>
<evidence type="ECO:0000256" key="3">
    <source>
        <dbReference type="ARBA" id="ARBA00023251"/>
    </source>
</evidence>
<evidence type="ECO:0000256" key="1">
    <source>
        <dbReference type="ARBA" id="ARBA00011051"/>
    </source>
</evidence>
<comment type="similarity">
    <text evidence="1">Belongs to the bleomycin resistance protein family.</text>
</comment>
<keyword evidence="3" id="KW-0046">Antibiotic resistance</keyword>
<dbReference type="PROSITE" id="PS51819">
    <property type="entry name" value="VOC"/>
    <property type="match status" value="1"/>
</dbReference>
<dbReference type="HOGENOM" id="CLU_046006_15_0_6"/>
<accession>B7VP25</accession>
<dbReference type="SUPFAM" id="SSF54593">
    <property type="entry name" value="Glyoxalase/Bleomycin resistance protein/Dihydroxybiphenyl dioxygenase"/>
    <property type="match status" value="1"/>
</dbReference>
<evidence type="ECO:0000313" key="6">
    <source>
        <dbReference type="Proteomes" id="UP000009100"/>
    </source>
</evidence>
<evidence type="ECO:0000259" key="4">
    <source>
        <dbReference type="PROSITE" id="PS51819"/>
    </source>
</evidence>
<dbReference type="InterPro" id="IPR029068">
    <property type="entry name" value="Glyas_Bleomycin-R_OHBP_Dase"/>
</dbReference>
<dbReference type="AlphaFoldDB" id="B7VP25"/>
<sequence length="141" mass="16099">MTKGSMMTLRVVPELYCFDINVSKSFFVDVLGFEVKYERPDEEFVYLTLDGVDVMLEGIAGKSRKWLSGDLALPLGRGVNFQWDAIDIEPLYQRVNESAADSIYLALESKSYQCGESIAIQKQFIVQTPDGYLFRFCQDIR</sequence>
<feature type="domain" description="VOC" evidence="4">
    <location>
        <begin position="7"/>
        <end position="139"/>
    </location>
</feature>
<dbReference type="Proteomes" id="UP000009100">
    <property type="component" value="Chromosome 1"/>
</dbReference>
<dbReference type="CDD" id="cd08349">
    <property type="entry name" value="BLMA_like"/>
    <property type="match status" value="1"/>
</dbReference>
<dbReference type="eggNOG" id="COG0346">
    <property type="taxonomic scope" value="Bacteria"/>
</dbReference>
<dbReference type="InterPro" id="IPR000335">
    <property type="entry name" value="Bleomycin-R"/>
</dbReference>
<dbReference type="KEGG" id="vsp:VS_1589"/>
<evidence type="ECO:0000256" key="2">
    <source>
        <dbReference type="ARBA" id="ARBA00021572"/>
    </source>
</evidence>
<reference evidence="5 6" key="1">
    <citation type="submission" date="2009-02" db="EMBL/GenBank/DDBJ databases">
        <title>Vibrio splendidus str. LGP32 complete genome.</title>
        <authorList>
            <person name="Mazel D."/>
            <person name="Le Roux F."/>
        </authorList>
    </citation>
    <scope>NUCLEOTIDE SEQUENCE [LARGE SCALE GENOMIC DNA]</scope>
    <source>
        <strain evidence="5 6">LGP32</strain>
    </source>
</reference>
<gene>
    <name evidence="5" type="ordered locus">VS_1589</name>
</gene>
<dbReference type="InterPro" id="IPR037523">
    <property type="entry name" value="VOC_core"/>
</dbReference>
<dbReference type="EMBL" id="FM954972">
    <property type="protein sequence ID" value="CAV18757.1"/>
    <property type="molecule type" value="Genomic_DNA"/>
</dbReference>
<dbReference type="STRING" id="575788.VS_1589"/>
<evidence type="ECO:0000313" key="5">
    <source>
        <dbReference type="EMBL" id="CAV18757.1"/>
    </source>
</evidence>